<accession>A0ABQ4RAV8</accession>
<protein>
    <submittedName>
        <fullName evidence="1">Uncharacterized protein</fullName>
    </submittedName>
</protein>
<evidence type="ECO:0000313" key="1">
    <source>
        <dbReference type="EMBL" id="GJD53901.1"/>
    </source>
</evidence>
<sequence length="75" mass="8077">MTPPAARRTQWRLPAVLLAFALASVLWFGFSLAVTTQLIVDGSMRDQVHLIFGYVDAAVEAATVAGCQTASERDP</sequence>
<comment type="caution">
    <text evidence="1">The sequence shown here is derived from an EMBL/GenBank/DDBJ whole genome shotgun (WGS) entry which is preliminary data.</text>
</comment>
<proteinExistence type="predicted"/>
<reference evidence="1" key="2">
    <citation type="submission" date="2021-08" db="EMBL/GenBank/DDBJ databases">
        <authorList>
            <person name="Tani A."/>
            <person name="Ola A."/>
            <person name="Ogura Y."/>
            <person name="Katsura K."/>
            <person name="Hayashi T."/>
        </authorList>
    </citation>
    <scope>NUCLEOTIDE SEQUENCE</scope>
    <source>
        <strain evidence="1">KCTC 52305</strain>
    </source>
</reference>
<dbReference type="Proteomes" id="UP001055167">
    <property type="component" value="Unassembled WGS sequence"/>
</dbReference>
<evidence type="ECO:0000313" key="2">
    <source>
        <dbReference type="Proteomes" id="UP001055167"/>
    </source>
</evidence>
<name>A0ABQ4RAV8_9HYPH</name>
<reference evidence="1" key="1">
    <citation type="journal article" date="2021" name="Front. Microbiol.">
        <title>Comprehensive Comparative Genomics and Phenotyping of Methylobacterium Species.</title>
        <authorList>
            <person name="Alessa O."/>
            <person name="Ogura Y."/>
            <person name="Fujitani Y."/>
            <person name="Takami H."/>
            <person name="Hayashi T."/>
            <person name="Sahin N."/>
            <person name="Tani A."/>
        </authorList>
    </citation>
    <scope>NUCLEOTIDE SEQUENCE</scope>
    <source>
        <strain evidence="1">KCTC 52305</strain>
    </source>
</reference>
<gene>
    <name evidence="1" type="ORF">OPKNFCMD_6680</name>
</gene>
<organism evidence="1 2">
    <name type="scientific">Methylobacterium crusticola</name>
    <dbReference type="NCBI Taxonomy" id="1697972"/>
    <lineage>
        <taxon>Bacteria</taxon>
        <taxon>Pseudomonadati</taxon>
        <taxon>Pseudomonadota</taxon>
        <taxon>Alphaproteobacteria</taxon>
        <taxon>Hyphomicrobiales</taxon>
        <taxon>Methylobacteriaceae</taxon>
        <taxon>Methylobacterium</taxon>
    </lineage>
</organism>
<dbReference type="EMBL" id="BPQH01000040">
    <property type="protein sequence ID" value="GJD53901.1"/>
    <property type="molecule type" value="Genomic_DNA"/>
</dbReference>
<keyword evidence="2" id="KW-1185">Reference proteome</keyword>